<sequence length="154" mass="18225">MVVKWRSLSVQKFKVEVYKDGEMRAFFIFNGKRSVYKNWFAKGRLLASSFEDLYSRRNFNYFSIDGHQPKRRFFINKKYKGCPNDIGWFVVLDDSIGCPWEKQTKPAILYGKNNQKTQWQVSVQNRRGDLAQPRTCIDAGEQIQRFAYTQNNSI</sequence>
<proteinExistence type="predicted"/>
<evidence type="ECO:0000313" key="1">
    <source>
        <dbReference type="EMBL" id="KAJ8315758.1"/>
    </source>
</evidence>
<keyword evidence="2" id="KW-1185">Reference proteome</keyword>
<comment type="caution">
    <text evidence="1">The sequence shown here is derived from an EMBL/GenBank/DDBJ whole genome shotgun (WGS) entry which is preliminary data.</text>
</comment>
<gene>
    <name evidence="1" type="ORF">KUTeg_007908</name>
</gene>
<dbReference type="EMBL" id="JARBDR010000337">
    <property type="protein sequence ID" value="KAJ8315758.1"/>
    <property type="molecule type" value="Genomic_DNA"/>
</dbReference>
<protein>
    <submittedName>
        <fullName evidence="1">Uncharacterized protein</fullName>
    </submittedName>
</protein>
<name>A0ABQ9FEK0_TEGGR</name>
<evidence type="ECO:0000313" key="2">
    <source>
        <dbReference type="Proteomes" id="UP001217089"/>
    </source>
</evidence>
<organism evidence="1 2">
    <name type="scientific">Tegillarca granosa</name>
    <name type="common">Malaysian cockle</name>
    <name type="synonym">Anadara granosa</name>
    <dbReference type="NCBI Taxonomy" id="220873"/>
    <lineage>
        <taxon>Eukaryota</taxon>
        <taxon>Metazoa</taxon>
        <taxon>Spiralia</taxon>
        <taxon>Lophotrochozoa</taxon>
        <taxon>Mollusca</taxon>
        <taxon>Bivalvia</taxon>
        <taxon>Autobranchia</taxon>
        <taxon>Pteriomorphia</taxon>
        <taxon>Arcoida</taxon>
        <taxon>Arcoidea</taxon>
        <taxon>Arcidae</taxon>
        <taxon>Tegillarca</taxon>
    </lineage>
</organism>
<accession>A0ABQ9FEK0</accession>
<dbReference type="Proteomes" id="UP001217089">
    <property type="component" value="Unassembled WGS sequence"/>
</dbReference>
<reference evidence="1 2" key="1">
    <citation type="submission" date="2022-12" db="EMBL/GenBank/DDBJ databases">
        <title>Chromosome-level genome of Tegillarca granosa.</title>
        <authorList>
            <person name="Kim J."/>
        </authorList>
    </citation>
    <scope>NUCLEOTIDE SEQUENCE [LARGE SCALE GENOMIC DNA]</scope>
    <source>
        <strain evidence="1">Teg-2019</strain>
        <tissue evidence="1">Adductor muscle</tissue>
    </source>
</reference>